<evidence type="ECO:0000313" key="2">
    <source>
        <dbReference type="EMBL" id="KAF7802051.1"/>
    </source>
</evidence>
<dbReference type="Proteomes" id="UP000634136">
    <property type="component" value="Unassembled WGS sequence"/>
</dbReference>
<name>A0A834SEP0_9FABA</name>
<sequence length="34" mass="3734">MAERSSGLSPTVQIPAKSSTRPTKNRYYSNTDCS</sequence>
<keyword evidence="3" id="KW-1185">Reference proteome</keyword>
<feature type="region of interest" description="Disordered" evidence="1">
    <location>
        <begin position="1"/>
        <end position="34"/>
    </location>
</feature>
<proteinExistence type="predicted"/>
<protein>
    <submittedName>
        <fullName evidence="2">Uncharacterized protein</fullName>
    </submittedName>
</protein>
<accession>A0A834SEP0</accession>
<evidence type="ECO:0000313" key="3">
    <source>
        <dbReference type="Proteomes" id="UP000634136"/>
    </source>
</evidence>
<dbReference type="AlphaFoldDB" id="A0A834SEP0"/>
<evidence type="ECO:0000256" key="1">
    <source>
        <dbReference type="SAM" id="MobiDB-lite"/>
    </source>
</evidence>
<comment type="caution">
    <text evidence="2">The sequence shown here is derived from an EMBL/GenBank/DDBJ whole genome shotgun (WGS) entry which is preliminary data.</text>
</comment>
<organism evidence="2 3">
    <name type="scientific">Senna tora</name>
    <dbReference type="NCBI Taxonomy" id="362788"/>
    <lineage>
        <taxon>Eukaryota</taxon>
        <taxon>Viridiplantae</taxon>
        <taxon>Streptophyta</taxon>
        <taxon>Embryophyta</taxon>
        <taxon>Tracheophyta</taxon>
        <taxon>Spermatophyta</taxon>
        <taxon>Magnoliopsida</taxon>
        <taxon>eudicotyledons</taxon>
        <taxon>Gunneridae</taxon>
        <taxon>Pentapetalae</taxon>
        <taxon>rosids</taxon>
        <taxon>fabids</taxon>
        <taxon>Fabales</taxon>
        <taxon>Fabaceae</taxon>
        <taxon>Caesalpinioideae</taxon>
        <taxon>Cassia clade</taxon>
        <taxon>Senna</taxon>
    </lineage>
</organism>
<dbReference type="EMBL" id="JAAIUW010000013">
    <property type="protein sequence ID" value="KAF7802051.1"/>
    <property type="molecule type" value="Genomic_DNA"/>
</dbReference>
<gene>
    <name evidence="2" type="ORF">G2W53_041162</name>
</gene>
<reference evidence="2" key="1">
    <citation type="submission" date="2020-09" db="EMBL/GenBank/DDBJ databases">
        <title>Genome-Enabled Discovery of Anthraquinone Biosynthesis in Senna tora.</title>
        <authorList>
            <person name="Kang S.-H."/>
            <person name="Pandey R.P."/>
            <person name="Lee C.-M."/>
            <person name="Sim J.-S."/>
            <person name="Jeong J.-T."/>
            <person name="Choi B.-S."/>
            <person name="Jung M."/>
            <person name="Ginzburg D."/>
            <person name="Zhao K."/>
            <person name="Won S.Y."/>
            <person name="Oh T.-J."/>
            <person name="Yu Y."/>
            <person name="Kim N.-H."/>
            <person name="Lee O.R."/>
            <person name="Lee T.-H."/>
            <person name="Bashyal P."/>
            <person name="Kim T.-S."/>
            <person name="Lee W.-H."/>
            <person name="Kawkins C."/>
            <person name="Kim C.-K."/>
            <person name="Kim J.S."/>
            <person name="Ahn B.O."/>
            <person name="Rhee S.Y."/>
            <person name="Sohng J.K."/>
        </authorList>
    </citation>
    <scope>NUCLEOTIDE SEQUENCE</scope>
    <source>
        <tissue evidence="2">Leaf</tissue>
    </source>
</reference>